<feature type="transmembrane region" description="Helical" evidence="7">
    <location>
        <begin position="80"/>
        <end position="103"/>
    </location>
</feature>
<evidence type="ECO:0000313" key="8">
    <source>
        <dbReference type="EMBL" id="GGC41970.1"/>
    </source>
</evidence>
<feature type="transmembrane region" description="Helical" evidence="7">
    <location>
        <begin position="12"/>
        <end position="36"/>
    </location>
</feature>
<dbReference type="InterPro" id="IPR050833">
    <property type="entry name" value="Poly_Biosynth_Transport"/>
</dbReference>
<evidence type="ECO:0000256" key="7">
    <source>
        <dbReference type="SAM" id="Phobius"/>
    </source>
</evidence>
<feature type="transmembrane region" description="Helical" evidence="7">
    <location>
        <begin position="115"/>
        <end position="137"/>
    </location>
</feature>
<keyword evidence="4 7" id="KW-0812">Transmembrane</keyword>
<proteinExistence type="inferred from homology"/>
<protein>
    <submittedName>
        <fullName evidence="8">Lipopolysaccharide biosynthesis protein</fullName>
    </submittedName>
</protein>
<feature type="transmembrane region" description="Helical" evidence="7">
    <location>
        <begin position="381"/>
        <end position="399"/>
    </location>
</feature>
<evidence type="ECO:0000256" key="6">
    <source>
        <dbReference type="ARBA" id="ARBA00023136"/>
    </source>
</evidence>
<keyword evidence="5 7" id="KW-1133">Transmembrane helix</keyword>
<evidence type="ECO:0000256" key="1">
    <source>
        <dbReference type="ARBA" id="ARBA00004651"/>
    </source>
</evidence>
<keyword evidence="9" id="KW-1185">Reference proteome</keyword>
<feature type="transmembrane region" description="Helical" evidence="7">
    <location>
        <begin position="42"/>
        <end position="68"/>
    </location>
</feature>
<gene>
    <name evidence="8" type="ORF">GCM10011506_29420</name>
</gene>
<feature type="transmembrane region" description="Helical" evidence="7">
    <location>
        <begin position="355"/>
        <end position="375"/>
    </location>
</feature>
<accession>A0ABQ1MJW3</accession>
<feature type="transmembrane region" description="Helical" evidence="7">
    <location>
        <begin position="437"/>
        <end position="457"/>
    </location>
</feature>
<feature type="transmembrane region" description="Helical" evidence="7">
    <location>
        <begin position="319"/>
        <end position="343"/>
    </location>
</feature>
<dbReference type="PANTHER" id="PTHR30250">
    <property type="entry name" value="PST FAMILY PREDICTED COLANIC ACID TRANSPORTER"/>
    <property type="match status" value="1"/>
</dbReference>
<feature type="transmembrane region" description="Helical" evidence="7">
    <location>
        <begin position="411"/>
        <end position="431"/>
    </location>
</feature>
<evidence type="ECO:0000313" key="9">
    <source>
        <dbReference type="Proteomes" id="UP000636010"/>
    </source>
</evidence>
<evidence type="ECO:0000256" key="2">
    <source>
        <dbReference type="ARBA" id="ARBA00007430"/>
    </source>
</evidence>
<dbReference type="Proteomes" id="UP000636010">
    <property type="component" value="Unassembled WGS sequence"/>
</dbReference>
<organism evidence="8 9">
    <name type="scientific">Marivirga lumbricoides</name>
    <dbReference type="NCBI Taxonomy" id="1046115"/>
    <lineage>
        <taxon>Bacteria</taxon>
        <taxon>Pseudomonadati</taxon>
        <taxon>Bacteroidota</taxon>
        <taxon>Cytophagia</taxon>
        <taxon>Cytophagales</taxon>
        <taxon>Marivirgaceae</taxon>
        <taxon>Marivirga</taxon>
    </lineage>
</organism>
<comment type="similarity">
    <text evidence="2">Belongs to the polysaccharide synthase family.</text>
</comment>
<reference evidence="9" key="1">
    <citation type="journal article" date="2019" name="Int. J. Syst. Evol. Microbiol.">
        <title>The Global Catalogue of Microorganisms (GCM) 10K type strain sequencing project: providing services to taxonomists for standard genome sequencing and annotation.</title>
        <authorList>
            <consortium name="The Broad Institute Genomics Platform"/>
            <consortium name="The Broad Institute Genome Sequencing Center for Infectious Disease"/>
            <person name="Wu L."/>
            <person name="Ma J."/>
        </authorList>
    </citation>
    <scope>NUCLEOTIDE SEQUENCE [LARGE SCALE GENOMIC DNA]</scope>
    <source>
        <strain evidence="9">CGMCC 1.10832</strain>
    </source>
</reference>
<evidence type="ECO:0000256" key="3">
    <source>
        <dbReference type="ARBA" id="ARBA00022475"/>
    </source>
</evidence>
<comment type="subcellular location">
    <subcellularLocation>
        <location evidence="1">Cell membrane</location>
        <topology evidence="1">Multi-pass membrane protein</topology>
    </subcellularLocation>
</comment>
<dbReference type="EMBL" id="BMEC01000009">
    <property type="protein sequence ID" value="GGC41970.1"/>
    <property type="molecule type" value="Genomic_DNA"/>
</dbReference>
<dbReference type="Pfam" id="PF13440">
    <property type="entry name" value="Polysacc_synt_3"/>
    <property type="match status" value="1"/>
</dbReference>
<evidence type="ECO:0000256" key="4">
    <source>
        <dbReference type="ARBA" id="ARBA00022692"/>
    </source>
</evidence>
<dbReference type="PANTHER" id="PTHR30250:SF10">
    <property type="entry name" value="LIPOPOLYSACCHARIDE BIOSYNTHESIS PROTEIN WZXC"/>
    <property type="match status" value="1"/>
</dbReference>
<dbReference type="CDD" id="cd13127">
    <property type="entry name" value="MATE_tuaB_like"/>
    <property type="match status" value="1"/>
</dbReference>
<feature type="transmembrane region" description="Helical" evidence="7">
    <location>
        <begin position="149"/>
        <end position="168"/>
    </location>
</feature>
<keyword evidence="6 7" id="KW-0472">Membrane</keyword>
<name>A0ABQ1MJW3_9BACT</name>
<feature type="transmembrane region" description="Helical" evidence="7">
    <location>
        <begin position="284"/>
        <end position="307"/>
    </location>
</feature>
<feature type="transmembrane region" description="Helical" evidence="7">
    <location>
        <begin position="174"/>
        <end position="191"/>
    </location>
</feature>
<comment type="caution">
    <text evidence="8">The sequence shown here is derived from an EMBL/GenBank/DDBJ whole genome shotgun (WGS) entry which is preliminary data.</text>
</comment>
<sequence length="480" mass="54680">MTSLKNRSATAFAWNIAGTILKQGSGFLISIFLARLLEPAEFGLVGMAMVFITVSQVFIDVGFASALIQNKDNTNLTYSSIFYLNFAAGLVLTAIFYFSAPFIGDFYDNPEIASLIRWLSLIFVFNSLNLVQTAIFTKELNFKVLTLRNVIASASGGILGVICAFQGYGVYSLVVQQISMAVLSTILLWYSSSWKPDLRFSFFEVKRLTGFSAFVFFDQFISTIFKQLDILFIGKVFSASVLGFYSRASSLKDQVIVYTSQSLVKVFYPVLSNLQDQHKEYSRVYFKVVSVVAFVSYGLTGLLYIMGSDIIILLFGEKWIPSIAIFQVLVLAVCVFPINGMMVNAFMSKGKSKENFYLGIFRKLVTSIPLFIAYYKGIYEFTIALVIADFFLTFVNIYFTYKVVKIDYRTLLRKVFEGILPLIFVVFLYNYFNFESIYYRLLFALLFSLTHIFYGYIVKIEGFLFLVENVSKYIRNLKKR</sequence>
<dbReference type="RefSeq" id="WP_188464796.1">
    <property type="nucleotide sequence ID" value="NZ_BAABHU010000009.1"/>
</dbReference>
<keyword evidence="3" id="KW-1003">Cell membrane</keyword>
<evidence type="ECO:0000256" key="5">
    <source>
        <dbReference type="ARBA" id="ARBA00022989"/>
    </source>
</evidence>